<proteinExistence type="predicted"/>
<organism evidence="2 3">
    <name type="scientific">Actinomyces respiraculi</name>
    <dbReference type="NCBI Taxonomy" id="2744574"/>
    <lineage>
        <taxon>Bacteria</taxon>
        <taxon>Bacillati</taxon>
        <taxon>Actinomycetota</taxon>
        <taxon>Actinomycetes</taxon>
        <taxon>Actinomycetales</taxon>
        <taxon>Actinomycetaceae</taxon>
        <taxon>Actinomyces</taxon>
    </lineage>
</organism>
<protein>
    <submittedName>
        <fullName evidence="2">Glycosyltransferase</fullName>
    </submittedName>
</protein>
<keyword evidence="3" id="KW-1185">Reference proteome</keyword>
<evidence type="ECO:0000313" key="2">
    <source>
        <dbReference type="EMBL" id="QPL06497.1"/>
    </source>
</evidence>
<dbReference type="Proteomes" id="UP000594637">
    <property type="component" value="Chromosome"/>
</dbReference>
<reference evidence="2 3" key="1">
    <citation type="submission" date="2020-11" db="EMBL/GenBank/DDBJ databases">
        <title>Actinomyces sp. ZJ750.</title>
        <authorList>
            <person name="Zhou J."/>
        </authorList>
    </citation>
    <scope>NUCLEOTIDE SEQUENCE [LARGE SCALE GENOMIC DNA]</scope>
    <source>
        <strain evidence="2 3">ZJ750</strain>
    </source>
</reference>
<dbReference type="SUPFAM" id="SSF53756">
    <property type="entry name" value="UDP-Glycosyltransferase/glycogen phosphorylase"/>
    <property type="match status" value="1"/>
</dbReference>
<dbReference type="Gene3D" id="3.40.50.2000">
    <property type="entry name" value="Glycogen Phosphorylase B"/>
    <property type="match status" value="1"/>
</dbReference>
<dbReference type="AlphaFoldDB" id="A0A7T0LMR4"/>
<evidence type="ECO:0000256" key="1">
    <source>
        <dbReference type="SAM" id="MobiDB-lite"/>
    </source>
</evidence>
<name>A0A7T0LMR4_9ACTO</name>
<accession>A0A7T0LMR4</accession>
<evidence type="ECO:0000313" key="3">
    <source>
        <dbReference type="Proteomes" id="UP000594637"/>
    </source>
</evidence>
<feature type="compositionally biased region" description="Low complexity" evidence="1">
    <location>
        <begin position="401"/>
        <end position="410"/>
    </location>
</feature>
<feature type="compositionally biased region" description="Acidic residues" evidence="1">
    <location>
        <begin position="382"/>
        <end position="400"/>
    </location>
</feature>
<sequence length="424" mass="47663">MVFHAPYPLAERTAASRLRPVRMRRAFADLGYDVVEVTGYAAHRRRAMARAEQRLDDYERFRRTDASLPPAFVYSENATIPNALTEPRHLPPHPRLDAAFFSRMRRRGLEVGVFYRDLYWRFPRFRQNIPPALDAVLRAAYLTELAQWRRAGLHVYLPSEAMAEHLPVIDAAMTHPLPPGADPLAVHNPSRPALEDGGDLDLLFVGVLGGNYRIEAICRAVEAVEGTSLTLCTRQEEWEQARQTYEPLLPAGRHDVVHASGADLEPLYGRAGLGVLLVQPHEYWDFAVPYKLYEYLAHELPVVATAGTETARIVEELGAGWVIPYDEDALAALLRDLRAHPDRLAAVRKRIRQVLPGQTWLARARRVARDLSGWAPDLPDGSPDDSDDGDDTNDTDDAADINDINDINDTNDPRDPRDAERTQP</sequence>
<dbReference type="KEGG" id="arep:ID810_02210"/>
<dbReference type="Pfam" id="PF13692">
    <property type="entry name" value="Glyco_trans_1_4"/>
    <property type="match status" value="1"/>
</dbReference>
<dbReference type="GO" id="GO:0016740">
    <property type="term" value="F:transferase activity"/>
    <property type="evidence" value="ECO:0007669"/>
    <property type="project" value="UniProtKB-KW"/>
</dbReference>
<dbReference type="EMBL" id="CP063989">
    <property type="protein sequence ID" value="QPL06497.1"/>
    <property type="molecule type" value="Genomic_DNA"/>
</dbReference>
<gene>
    <name evidence="2" type="ORF">ID810_02210</name>
</gene>
<feature type="compositionally biased region" description="Basic and acidic residues" evidence="1">
    <location>
        <begin position="411"/>
        <end position="424"/>
    </location>
</feature>
<feature type="region of interest" description="Disordered" evidence="1">
    <location>
        <begin position="372"/>
        <end position="424"/>
    </location>
</feature>
<keyword evidence="2" id="KW-0808">Transferase</keyword>